<proteinExistence type="predicted"/>
<sequence length="180" mass="20706">MKVTELRNTILAKVMLRCFQSEIWAEVSHDLCLGKLYTYPDILFQVFNELSVNRLYLHANELMYGAAILQVVYAFNISTTIALVNFPHFRLKNVVNIKAWISIFSGRTWLKRQVRQHTADEIVPTSFLIIFLQLVVIVMHSVSHVSSTLSAECIIHIEMAIWCMLSSYALLSLHVVYCVL</sequence>
<comment type="caution">
    <text evidence="1">The sequence shown here is derived from an EMBL/GenBank/DDBJ whole genome shotgun (WGS) entry which is preliminary data.</text>
</comment>
<accession>A0ACC0VZN2</accession>
<protein>
    <submittedName>
        <fullName evidence="1">Uncharacterized protein</fullName>
    </submittedName>
</protein>
<name>A0ACC0VZN2_9STRA</name>
<reference evidence="1 2" key="1">
    <citation type="journal article" date="2022" name="bioRxiv">
        <title>The genome of the oomycete Peronosclerospora sorghi, a cosmopolitan pathogen of maize and sorghum, is inflated with dispersed pseudogenes.</title>
        <authorList>
            <person name="Fletcher K."/>
            <person name="Martin F."/>
            <person name="Isakeit T."/>
            <person name="Cavanaugh K."/>
            <person name="Magill C."/>
            <person name="Michelmore R."/>
        </authorList>
    </citation>
    <scope>NUCLEOTIDE SEQUENCE [LARGE SCALE GENOMIC DNA]</scope>
    <source>
        <strain evidence="1">P6</strain>
    </source>
</reference>
<organism evidence="1 2">
    <name type="scientific">Peronosclerospora sorghi</name>
    <dbReference type="NCBI Taxonomy" id="230839"/>
    <lineage>
        <taxon>Eukaryota</taxon>
        <taxon>Sar</taxon>
        <taxon>Stramenopiles</taxon>
        <taxon>Oomycota</taxon>
        <taxon>Peronosporomycetes</taxon>
        <taxon>Peronosporales</taxon>
        <taxon>Peronosporaceae</taxon>
        <taxon>Peronosclerospora</taxon>
    </lineage>
</organism>
<evidence type="ECO:0000313" key="1">
    <source>
        <dbReference type="EMBL" id="KAI9911546.1"/>
    </source>
</evidence>
<gene>
    <name evidence="1" type="ORF">PsorP6_009289</name>
</gene>
<evidence type="ECO:0000313" key="2">
    <source>
        <dbReference type="Proteomes" id="UP001163321"/>
    </source>
</evidence>
<dbReference type="Proteomes" id="UP001163321">
    <property type="component" value="Chromosome 5"/>
</dbReference>
<dbReference type="EMBL" id="CM047584">
    <property type="protein sequence ID" value="KAI9911546.1"/>
    <property type="molecule type" value="Genomic_DNA"/>
</dbReference>
<keyword evidence="2" id="KW-1185">Reference proteome</keyword>